<dbReference type="EMBL" id="CP099556">
    <property type="protein sequence ID" value="UYF42858.1"/>
    <property type="molecule type" value="Genomic_DNA"/>
</dbReference>
<feature type="transmembrane region" description="Helical" evidence="1">
    <location>
        <begin position="21"/>
        <end position="40"/>
    </location>
</feature>
<evidence type="ECO:0000256" key="1">
    <source>
        <dbReference type="SAM" id="Phobius"/>
    </source>
</evidence>
<sequence>MKEEKKEMKELKFDLELQKEVAKIGMSATLGATVVTSMFMKNKIAKNTHIIAGVAFCGFALWHHMLYQPKKSKKENEKNIINPTKYSIK</sequence>
<organism evidence="2 3">
    <name type="scientific">Aliarcobacter cryaerophilus</name>
    <dbReference type="NCBI Taxonomy" id="28198"/>
    <lineage>
        <taxon>Bacteria</taxon>
        <taxon>Pseudomonadati</taxon>
        <taxon>Campylobacterota</taxon>
        <taxon>Epsilonproteobacteria</taxon>
        <taxon>Campylobacterales</taxon>
        <taxon>Arcobacteraceae</taxon>
        <taxon>Aliarcobacter</taxon>
    </lineage>
</organism>
<evidence type="ECO:0000313" key="2">
    <source>
        <dbReference type="EMBL" id="UYF42858.1"/>
    </source>
</evidence>
<feature type="transmembrane region" description="Helical" evidence="1">
    <location>
        <begin position="46"/>
        <end position="67"/>
    </location>
</feature>
<reference evidence="2" key="1">
    <citation type="journal article" date="2022" name="Front. Microbiol.">
        <title>Species classification and novel plasmid identifications in Arcobacter cryaerophilus and Arcobacter cryaerophilus-like organisms.</title>
        <authorList>
            <person name="Zhou G."/>
            <person name="Wang M."/>
            <person name="Wang H."/>
            <person name="Chen X."/>
            <person name="Gu Y."/>
            <person name="Shao Z."/>
            <person name="Zhang J."/>
            <person name="Zhang M."/>
        </authorList>
    </citation>
    <scope>NUCLEOTIDE SEQUENCE</scope>
    <source>
        <strain evidence="2">ICDCAC48</strain>
    </source>
</reference>
<keyword evidence="1" id="KW-0472">Membrane</keyword>
<evidence type="ECO:0000313" key="3">
    <source>
        <dbReference type="Proteomes" id="UP001164100"/>
    </source>
</evidence>
<dbReference type="AlphaFoldDB" id="A0AA46N477"/>
<keyword evidence="1" id="KW-0812">Transmembrane</keyword>
<name>A0AA46N477_9BACT</name>
<gene>
    <name evidence="2" type="ORF">NGX11_08110</name>
</gene>
<dbReference type="RefSeq" id="WP_263514321.1">
    <property type="nucleotide sequence ID" value="NZ_CP099556.1"/>
</dbReference>
<keyword evidence="1" id="KW-1133">Transmembrane helix</keyword>
<protein>
    <submittedName>
        <fullName evidence="2">Uncharacterized protein</fullName>
    </submittedName>
</protein>
<dbReference type="Proteomes" id="UP001164100">
    <property type="component" value="Chromosome"/>
</dbReference>
<proteinExistence type="predicted"/>
<accession>A0AA46N477</accession>